<reference evidence="1" key="1">
    <citation type="submission" date="2019-11" db="EMBL/GenBank/DDBJ databases">
        <title>Nori genome reveals adaptations in red seaweeds to the harsh intertidal environment.</title>
        <authorList>
            <person name="Wang D."/>
            <person name="Mao Y."/>
        </authorList>
    </citation>
    <scope>NUCLEOTIDE SEQUENCE</scope>
    <source>
        <tissue evidence="1">Gametophyte</tissue>
    </source>
</reference>
<evidence type="ECO:0000313" key="2">
    <source>
        <dbReference type="Proteomes" id="UP000798662"/>
    </source>
</evidence>
<evidence type="ECO:0000313" key="1">
    <source>
        <dbReference type="EMBL" id="KAK1857471.1"/>
    </source>
</evidence>
<gene>
    <name evidence="1" type="ORF">I4F81_000088</name>
</gene>
<protein>
    <submittedName>
        <fullName evidence="1">Uncharacterized protein</fullName>
    </submittedName>
</protein>
<organism evidence="1 2">
    <name type="scientific">Pyropia yezoensis</name>
    <name type="common">Susabi-nori</name>
    <name type="synonym">Porphyra yezoensis</name>
    <dbReference type="NCBI Taxonomy" id="2788"/>
    <lineage>
        <taxon>Eukaryota</taxon>
        <taxon>Rhodophyta</taxon>
        <taxon>Bangiophyceae</taxon>
        <taxon>Bangiales</taxon>
        <taxon>Bangiaceae</taxon>
        <taxon>Pyropia</taxon>
    </lineage>
</organism>
<comment type="caution">
    <text evidence="1">The sequence shown here is derived from an EMBL/GenBank/DDBJ whole genome shotgun (WGS) entry which is preliminary data.</text>
</comment>
<keyword evidence="2" id="KW-1185">Reference proteome</keyword>
<accession>A0ACC3BI90</accession>
<dbReference type="EMBL" id="CM020618">
    <property type="protein sequence ID" value="KAK1857471.1"/>
    <property type="molecule type" value="Genomic_DNA"/>
</dbReference>
<dbReference type="Proteomes" id="UP000798662">
    <property type="component" value="Chromosome 1"/>
</dbReference>
<name>A0ACC3BI90_PYRYE</name>
<sequence length="294" mass="30626">MLSVSGTRPPPPPTHSCGGPVASSPSGHVPATLPQSVSPLPSCCPQAHAPSSHSRTPAQRPPVATPPSAPRPLCRSLSASPLPLTKATSTPPPLLPLSPPPRPPRHTMAFVSAAVGTPVRAARPAAASRTRPCSTSAATRMQTRPGLPPGEDARENAPMRYYVPVPVETYEKRSFATVLPKTWEGEVVTIGAPDVPEMTEESIAEAKLVPVTASSTAAFLEYSNSVKAEREAALAAFANGSATEQTGRATCGESEGREFVSNYNPTLVNGVKCVEYWGRSNSSPVPRVFGGPTA</sequence>
<proteinExistence type="predicted"/>